<dbReference type="PANTHER" id="PTHR33336">
    <property type="entry name" value="QUINOL MONOOXYGENASE YGIN-RELATED"/>
    <property type="match status" value="1"/>
</dbReference>
<accession>A0A135W874</accession>
<dbReference type="PANTHER" id="PTHR33336:SF3">
    <property type="entry name" value="ABM DOMAIN-CONTAINING PROTEIN"/>
    <property type="match status" value="1"/>
</dbReference>
<dbReference type="Proteomes" id="UP000070513">
    <property type="component" value="Unassembled WGS sequence"/>
</dbReference>
<dbReference type="RefSeq" id="WP_062652296.1">
    <property type="nucleotide sequence ID" value="NZ_LPUR01000016.1"/>
</dbReference>
<reference evidence="2 3" key="2">
    <citation type="journal article" date="2016" name="Genome Announc.">
        <title>Draft Genome Sequence of a Biocontrol Rhizobacterium, Chryseobacterium kwangjuense Strain KJ1R5, Isolated from Pepper (Capsicum annuum).</title>
        <authorList>
            <person name="Jeong J.J."/>
            <person name="Park H."/>
            <person name="Park B.H."/>
            <person name="Mannaa M."/>
            <person name="Sang M.K."/>
            <person name="Choi I.G."/>
            <person name="Kim K.D."/>
        </authorList>
    </citation>
    <scope>NUCLEOTIDE SEQUENCE [LARGE SCALE GENOMIC DNA]</scope>
    <source>
        <strain evidence="2 3">KJ1R5</strain>
    </source>
</reference>
<organism evidence="2 3">
    <name type="scientific">Chryseobacterium kwangjuense</name>
    <dbReference type="NCBI Taxonomy" id="267125"/>
    <lineage>
        <taxon>Bacteria</taxon>
        <taxon>Pseudomonadati</taxon>
        <taxon>Bacteroidota</taxon>
        <taxon>Flavobacteriia</taxon>
        <taxon>Flavobacteriales</taxon>
        <taxon>Weeksellaceae</taxon>
        <taxon>Chryseobacterium group</taxon>
        <taxon>Chryseobacterium</taxon>
    </lineage>
</organism>
<keyword evidence="2" id="KW-0560">Oxidoreductase</keyword>
<dbReference type="InterPro" id="IPR011008">
    <property type="entry name" value="Dimeric_a/b-barrel"/>
</dbReference>
<name>A0A135W874_9FLAO</name>
<dbReference type="OrthoDB" id="9806189at2"/>
<proteinExistence type="predicted"/>
<reference evidence="3" key="1">
    <citation type="submission" date="2015-12" db="EMBL/GenBank/DDBJ databases">
        <title>Genome sequence of a biocontrol rhizobacterium Chryseobacterium kwangjuense strain KJ1R5 isolated from pepper (Capsicum annuum L.).</title>
        <authorList>
            <person name="Jeong J.-J."/>
            <person name="Park H."/>
            <person name="Mannaa M."/>
            <person name="Sang M.K."/>
            <person name="Choi I.-G."/>
            <person name="Kim K.D."/>
        </authorList>
    </citation>
    <scope>NUCLEOTIDE SEQUENCE [LARGE SCALE GENOMIC DNA]</scope>
    <source>
        <strain evidence="3">KJ1R5</strain>
    </source>
</reference>
<dbReference type="AlphaFoldDB" id="A0A135W874"/>
<sequence>MNNEQFISTAVLKAKEEKITDLKEALLKLINPTRSEPGCLYYILFEDKNNTGTFYMHEAFQDKAAFDHHIQTPHFKNFAGQMDDLMAEPIQLIELKQVSGK</sequence>
<dbReference type="EMBL" id="LPUR01000016">
    <property type="protein sequence ID" value="KXH81115.1"/>
    <property type="molecule type" value="Genomic_DNA"/>
</dbReference>
<comment type="caution">
    <text evidence="2">The sequence shown here is derived from an EMBL/GenBank/DDBJ whole genome shotgun (WGS) entry which is preliminary data.</text>
</comment>
<dbReference type="SUPFAM" id="SSF54909">
    <property type="entry name" value="Dimeric alpha+beta barrel"/>
    <property type="match status" value="1"/>
</dbReference>
<dbReference type="PROSITE" id="PS51725">
    <property type="entry name" value="ABM"/>
    <property type="match status" value="1"/>
</dbReference>
<gene>
    <name evidence="2" type="ORF">AU378_15440</name>
</gene>
<evidence type="ECO:0000313" key="2">
    <source>
        <dbReference type="EMBL" id="KXH81115.1"/>
    </source>
</evidence>
<dbReference type="Gene3D" id="3.30.70.100">
    <property type="match status" value="1"/>
</dbReference>
<evidence type="ECO:0000259" key="1">
    <source>
        <dbReference type="PROSITE" id="PS51725"/>
    </source>
</evidence>
<protein>
    <submittedName>
        <fullName evidence="2">Antibiotic biosynthesis monooxygenase</fullName>
    </submittedName>
</protein>
<feature type="domain" description="ABM" evidence="1">
    <location>
        <begin position="6"/>
        <end position="95"/>
    </location>
</feature>
<keyword evidence="2" id="KW-0503">Monooxygenase</keyword>
<dbReference type="InterPro" id="IPR050744">
    <property type="entry name" value="AI-2_Isomerase_LsrG"/>
</dbReference>
<dbReference type="InterPro" id="IPR007138">
    <property type="entry name" value="ABM_dom"/>
</dbReference>
<evidence type="ECO:0000313" key="3">
    <source>
        <dbReference type="Proteomes" id="UP000070513"/>
    </source>
</evidence>
<dbReference type="GO" id="GO:0004497">
    <property type="term" value="F:monooxygenase activity"/>
    <property type="evidence" value="ECO:0007669"/>
    <property type="project" value="UniProtKB-KW"/>
</dbReference>
<dbReference type="Pfam" id="PF03992">
    <property type="entry name" value="ABM"/>
    <property type="match status" value="1"/>
</dbReference>